<name>A0ABN9YSC2_9LACO</name>
<reference evidence="1 2" key="1">
    <citation type="submission" date="2023-10" db="EMBL/GenBank/DDBJ databases">
        <authorList>
            <person name="Botero Cardona J."/>
        </authorList>
    </citation>
    <scope>NUCLEOTIDE SEQUENCE [LARGE SCALE GENOMIC DNA]</scope>
    <source>
        <strain evidence="1 2">R-82641</strain>
    </source>
</reference>
<dbReference type="RefSeq" id="WP_338347816.1">
    <property type="nucleotide sequence ID" value="NZ_CAUZLY010000004.1"/>
</dbReference>
<dbReference type="Proteomes" id="UP001314200">
    <property type="component" value="Unassembled WGS sequence"/>
</dbReference>
<keyword evidence="2" id="KW-1185">Reference proteome</keyword>
<organism evidence="1 2">
    <name type="scientific">Fructobacillus cardui</name>
    <dbReference type="NCBI Taxonomy" id="2893170"/>
    <lineage>
        <taxon>Bacteria</taxon>
        <taxon>Bacillati</taxon>
        <taxon>Bacillota</taxon>
        <taxon>Bacilli</taxon>
        <taxon>Lactobacillales</taxon>
        <taxon>Lactobacillaceae</taxon>
        <taxon>Fructobacillus</taxon>
    </lineage>
</organism>
<sequence>MSFLNVINQFKQLKVSYDELLNGLVGIGLVEEFPEISFNDSYSRYDVNDYRQIYNDLDFSRSCVNWLITLTNKNGFADNDGNDLQPVDFANFYVIDGQELSGYYSNKLQEMQTLLNQLKAILVENNVLAK</sequence>
<evidence type="ECO:0000313" key="1">
    <source>
        <dbReference type="EMBL" id="CAK1235670.1"/>
    </source>
</evidence>
<comment type="caution">
    <text evidence="1">The sequence shown here is derived from an EMBL/GenBank/DDBJ whole genome shotgun (WGS) entry which is preliminary data.</text>
</comment>
<proteinExistence type="predicted"/>
<dbReference type="EMBL" id="CAUZLY010000004">
    <property type="protein sequence ID" value="CAK1235670.1"/>
    <property type="molecule type" value="Genomic_DNA"/>
</dbReference>
<gene>
    <name evidence="1" type="ORF">R82641_BJNNKPBH_00515</name>
</gene>
<accession>A0ABN9YSC2</accession>
<protein>
    <submittedName>
        <fullName evidence="1">Uncharacterized protein</fullName>
    </submittedName>
</protein>
<evidence type="ECO:0000313" key="2">
    <source>
        <dbReference type="Proteomes" id="UP001314200"/>
    </source>
</evidence>